<organism evidence="3 4">
    <name type="scientific">Crassostrea virginica</name>
    <name type="common">Eastern oyster</name>
    <dbReference type="NCBI Taxonomy" id="6565"/>
    <lineage>
        <taxon>Eukaryota</taxon>
        <taxon>Metazoa</taxon>
        <taxon>Spiralia</taxon>
        <taxon>Lophotrochozoa</taxon>
        <taxon>Mollusca</taxon>
        <taxon>Bivalvia</taxon>
        <taxon>Autobranchia</taxon>
        <taxon>Pteriomorphia</taxon>
        <taxon>Ostreida</taxon>
        <taxon>Ostreoidea</taxon>
        <taxon>Ostreidae</taxon>
        <taxon>Crassostrea</taxon>
    </lineage>
</organism>
<keyword evidence="1" id="KW-1133">Transmembrane helix</keyword>
<reference evidence="4" key="1">
    <citation type="submission" date="2025-08" db="UniProtKB">
        <authorList>
            <consortium name="RefSeq"/>
        </authorList>
    </citation>
    <scope>IDENTIFICATION</scope>
    <source>
        <tissue evidence="4">Whole sample</tissue>
    </source>
</reference>
<dbReference type="InterPro" id="IPR049050">
    <property type="entry name" value="nSTAND3"/>
</dbReference>
<proteinExistence type="predicted"/>
<dbReference type="RefSeq" id="XP_022302630.1">
    <property type="nucleotide sequence ID" value="XM_022446922.1"/>
</dbReference>
<gene>
    <name evidence="4" type="primary">LOC111110423</name>
</gene>
<protein>
    <submittedName>
        <fullName evidence="4">Uncharacterized protein LOC111110423 isoform X3</fullName>
    </submittedName>
</protein>
<dbReference type="AlphaFoldDB" id="A0A8B8BGY7"/>
<evidence type="ECO:0000313" key="4">
    <source>
        <dbReference type="RefSeq" id="XP_022302630.1"/>
    </source>
</evidence>
<name>A0A8B8BGY7_CRAVI</name>
<sequence>MYTDMFNETKGSCPYENWSSVSRASCSNPDHFHCLKDEYGRIGWVCTEPIWVEENRCPVFNTVANKLDTIACPKSKCPPYIYRSNKVDVEYACIYTREGESSTTLAPSPNNEKNDYIAIPILVLTIIVVLVVLFGIIFYIRRRRLLLNTNRNMEMEANPDESGKLVEDEKSENLANESCHSFHQAKEILDKHNLGMMEVDANPDESRNLFKTEDDSEHKADGSNESFHQAKKILDDHNRILITGVQGAGKTYLAKCLVAELGEEGGKLGNL</sequence>
<keyword evidence="1" id="KW-0472">Membrane</keyword>
<dbReference type="InterPro" id="IPR027417">
    <property type="entry name" value="P-loop_NTPase"/>
</dbReference>
<evidence type="ECO:0000259" key="2">
    <source>
        <dbReference type="Pfam" id="PF20720"/>
    </source>
</evidence>
<evidence type="ECO:0000313" key="3">
    <source>
        <dbReference type="Proteomes" id="UP000694844"/>
    </source>
</evidence>
<dbReference type="SUPFAM" id="SSF52540">
    <property type="entry name" value="P-loop containing nucleoside triphosphate hydrolases"/>
    <property type="match status" value="1"/>
</dbReference>
<keyword evidence="3" id="KW-1185">Reference proteome</keyword>
<dbReference type="GeneID" id="111110423"/>
<feature type="transmembrane region" description="Helical" evidence="1">
    <location>
        <begin position="117"/>
        <end position="140"/>
    </location>
</feature>
<dbReference type="Pfam" id="PF20720">
    <property type="entry name" value="nSTAND3"/>
    <property type="match status" value="1"/>
</dbReference>
<feature type="domain" description="Novel STAND NTPase 3" evidence="2">
    <location>
        <begin position="224"/>
        <end position="265"/>
    </location>
</feature>
<evidence type="ECO:0000256" key="1">
    <source>
        <dbReference type="SAM" id="Phobius"/>
    </source>
</evidence>
<accession>A0A8B8BGY7</accession>
<keyword evidence="1" id="KW-0812">Transmembrane</keyword>
<dbReference type="Proteomes" id="UP000694844">
    <property type="component" value="Chromosome 8"/>
</dbReference>
<dbReference type="OrthoDB" id="6199925at2759"/>